<reference evidence="4 5" key="1">
    <citation type="submission" date="2018-11" db="EMBL/GenBank/DDBJ databases">
        <title>Vibrio LJC006 sp. nov., isolated from seawater during the bloom of the enteromorpha.</title>
        <authorList>
            <person name="Liang J."/>
        </authorList>
    </citation>
    <scope>NUCLEOTIDE SEQUENCE [LARGE SCALE GENOMIC DNA]</scope>
    <source>
        <strain evidence="4 5">LJC006</strain>
    </source>
</reference>
<feature type="region of interest" description="Disordered" evidence="1">
    <location>
        <begin position="22"/>
        <end position="47"/>
    </location>
</feature>
<evidence type="ECO:0000259" key="3">
    <source>
        <dbReference type="Pfam" id="PF05618"/>
    </source>
</evidence>
<accession>A0A3N9TDE8</accession>
<dbReference type="Proteomes" id="UP000281112">
    <property type="component" value="Unassembled WGS sequence"/>
</dbReference>
<protein>
    <submittedName>
        <fullName evidence="4">ATP-dependent zinc protease</fullName>
    </submittedName>
</protein>
<dbReference type="InterPro" id="IPR008503">
    <property type="entry name" value="Asp_endopeptidase"/>
</dbReference>
<dbReference type="SUPFAM" id="SSF50630">
    <property type="entry name" value="Acid proteases"/>
    <property type="match status" value="1"/>
</dbReference>
<feature type="signal peptide" evidence="2">
    <location>
        <begin position="1"/>
        <end position="22"/>
    </location>
</feature>
<evidence type="ECO:0000256" key="2">
    <source>
        <dbReference type="SAM" id="SignalP"/>
    </source>
</evidence>
<feature type="chain" id="PRO_5018292823" evidence="2">
    <location>
        <begin position="23"/>
        <end position="198"/>
    </location>
</feature>
<dbReference type="GO" id="GO:0006508">
    <property type="term" value="P:proteolysis"/>
    <property type="evidence" value="ECO:0007669"/>
    <property type="project" value="UniProtKB-KW"/>
</dbReference>
<dbReference type="PANTHER" id="PTHR38037">
    <property type="entry name" value="ZN_PROTEASE DOMAIN-CONTAINING PROTEIN"/>
    <property type="match status" value="1"/>
</dbReference>
<evidence type="ECO:0000313" key="4">
    <source>
        <dbReference type="EMBL" id="RQW62079.1"/>
    </source>
</evidence>
<keyword evidence="4" id="KW-0645">Protease</keyword>
<dbReference type="AlphaFoldDB" id="A0A3N9TDE8"/>
<keyword evidence="2" id="KW-0732">Signal</keyword>
<dbReference type="EMBL" id="RJVQ01000007">
    <property type="protein sequence ID" value="RQW62079.1"/>
    <property type="molecule type" value="Genomic_DNA"/>
</dbReference>
<dbReference type="RefSeq" id="WP_124938074.1">
    <property type="nucleotide sequence ID" value="NZ_RJVQ01000007.1"/>
</dbReference>
<keyword evidence="5" id="KW-1185">Reference proteome</keyword>
<dbReference type="GO" id="GO:0008233">
    <property type="term" value="F:peptidase activity"/>
    <property type="evidence" value="ECO:0007669"/>
    <property type="project" value="UniProtKB-KW"/>
</dbReference>
<organism evidence="4 5">
    <name type="scientific">Vibrio viridaestus</name>
    <dbReference type="NCBI Taxonomy" id="2487322"/>
    <lineage>
        <taxon>Bacteria</taxon>
        <taxon>Pseudomonadati</taxon>
        <taxon>Pseudomonadota</taxon>
        <taxon>Gammaproteobacteria</taxon>
        <taxon>Vibrionales</taxon>
        <taxon>Vibrionaceae</taxon>
        <taxon>Vibrio</taxon>
    </lineage>
</organism>
<name>A0A3N9TDE8_9VIBR</name>
<keyword evidence="4" id="KW-0378">Hydrolase</keyword>
<dbReference type="Pfam" id="PF05618">
    <property type="entry name" value="Zn_protease"/>
    <property type="match status" value="1"/>
</dbReference>
<dbReference type="OrthoDB" id="8546610at2"/>
<proteinExistence type="predicted"/>
<evidence type="ECO:0000313" key="5">
    <source>
        <dbReference type="Proteomes" id="UP000281112"/>
    </source>
</evidence>
<feature type="compositionally biased region" description="Polar residues" evidence="1">
    <location>
        <begin position="22"/>
        <end position="31"/>
    </location>
</feature>
<dbReference type="Gene3D" id="2.40.70.10">
    <property type="entry name" value="Acid Proteases"/>
    <property type="match status" value="1"/>
</dbReference>
<evidence type="ECO:0000256" key="1">
    <source>
        <dbReference type="SAM" id="MobiDB-lite"/>
    </source>
</evidence>
<comment type="caution">
    <text evidence="4">The sequence shown here is derived from an EMBL/GenBank/DDBJ whole genome shotgun (WGS) entry which is preliminary data.</text>
</comment>
<feature type="compositionally biased region" description="Basic and acidic residues" evidence="1">
    <location>
        <begin position="32"/>
        <end position="42"/>
    </location>
</feature>
<feature type="domain" description="Retropepsin-like aspartic endopeptidase" evidence="3">
    <location>
        <begin position="64"/>
        <end position="197"/>
    </location>
</feature>
<dbReference type="PANTHER" id="PTHR38037:SF2">
    <property type="entry name" value="ATP-DEPENDENT ZINC PROTEASE DOMAIN-CONTAINING PROTEIN-RELATED"/>
    <property type="match status" value="1"/>
</dbReference>
<sequence>MQKRWKVAVMLVSMGLWGCSNASTPDTANNSQKDKDKIESAERLSGAQRAPDIEEIKQIQGKLILGQKEWVSFPSVDKSYRARVDTGATTSSLSAYDLKVFERNGEKWVRFKIKDKNSLSDELVLPVKRWVRIRQASNEEGERRPVIETWLKIGDKVEKTEFTLADRSHLSFPVLLGRSYIEDFALVDVSRRYIQGRQ</sequence>
<dbReference type="InterPro" id="IPR021109">
    <property type="entry name" value="Peptidase_aspartic_dom_sf"/>
</dbReference>
<gene>
    <name evidence="4" type="ORF">EES38_15280</name>
</gene>